<dbReference type="EMBL" id="UYSL01021338">
    <property type="protein sequence ID" value="VDL77956.1"/>
    <property type="molecule type" value="Genomic_DNA"/>
</dbReference>
<dbReference type="AlphaFoldDB" id="A0A0N4YCS3"/>
<accession>A0A0N4YCS3</accession>
<evidence type="ECO:0000313" key="1">
    <source>
        <dbReference type="EMBL" id="VDL77956.1"/>
    </source>
</evidence>
<evidence type="ECO:0000313" key="3">
    <source>
        <dbReference type="WBParaSite" id="NBR_0001436601-mRNA-1"/>
    </source>
</evidence>
<organism evidence="3">
    <name type="scientific">Nippostrongylus brasiliensis</name>
    <name type="common">Rat hookworm</name>
    <dbReference type="NCBI Taxonomy" id="27835"/>
    <lineage>
        <taxon>Eukaryota</taxon>
        <taxon>Metazoa</taxon>
        <taxon>Ecdysozoa</taxon>
        <taxon>Nematoda</taxon>
        <taxon>Chromadorea</taxon>
        <taxon>Rhabditida</taxon>
        <taxon>Rhabditina</taxon>
        <taxon>Rhabditomorpha</taxon>
        <taxon>Strongyloidea</taxon>
        <taxon>Heligmosomidae</taxon>
        <taxon>Nippostrongylus</taxon>
    </lineage>
</organism>
<sequence length="166" mass="19041">MAESIAEVIVVYGLKVDGANWTLVPLAMNKLGQRTCWMYEDPIKYIHHPAQYLQMDTDCGQNRRFFEEYLPEIRQMLSFSPKVHDDAAPILTQLGSDFKDVMCIHTRQNDFKPLRWSADLNGTLYTSMKLASVHGLTKFYIFGDDKEFMQQLAALLVAKNKAGEFP</sequence>
<evidence type="ECO:0000313" key="2">
    <source>
        <dbReference type="Proteomes" id="UP000271162"/>
    </source>
</evidence>
<dbReference type="WBParaSite" id="NBR_0001436601-mRNA-1">
    <property type="protein sequence ID" value="NBR_0001436601-mRNA-1"/>
    <property type="gene ID" value="NBR_0001436601"/>
</dbReference>
<keyword evidence="2" id="KW-1185">Reference proteome</keyword>
<proteinExistence type="predicted"/>
<dbReference type="Proteomes" id="UP000271162">
    <property type="component" value="Unassembled WGS sequence"/>
</dbReference>
<reference evidence="3" key="1">
    <citation type="submission" date="2017-02" db="UniProtKB">
        <authorList>
            <consortium name="WormBaseParasite"/>
        </authorList>
    </citation>
    <scope>IDENTIFICATION</scope>
</reference>
<name>A0A0N4YCS3_NIPBR</name>
<reference evidence="1 2" key="2">
    <citation type="submission" date="2018-11" db="EMBL/GenBank/DDBJ databases">
        <authorList>
            <consortium name="Pathogen Informatics"/>
        </authorList>
    </citation>
    <scope>NUCLEOTIDE SEQUENCE [LARGE SCALE GENOMIC DNA]</scope>
</reference>
<gene>
    <name evidence="1" type="ORF">NBR_LOCUS14367</name>
</gene>
<protein>
    <submittedName>
        <fullName evidence="3">Sulfotransferase</fullName>
    </submittedName>
</protein>